<evidence type="ECO:0000313" key="7">
    <source>
        <dbReference type="Proteomes" id="UP001183246"/>
    </source>
</evidence>
<dbReference type="PANTHER" id="PTHR43498">
    <property type="entry name" value="FERREDOXIN:COB-COM HETERODISULFIDE REDUCTASE SUBUNIT A"/>
    <property type="match status" value="1"/>
</dbReference>
<evidence type="ECO:0000313" key="6">
    <source>
        <dbReference type="EMBL" id="MDT0346194.1"/>
    </source>
</evidence>
<keyword evidence="2" id="KW-0479">Metal-binding</keyword>
<evidence type="ECO:0000256" key="5">
    <source>
        <dbReference type="ARBA" id="ARBA00023014"/>
    </source>
</evidence>
<evidence type="ECO:0000256" key="3">
    <source>
        <dbReference type="ARBA" id="ARBA00023002"/>
    </source>
</evidence>
<proteinExistence type="predicted"/>
<keyword evidence="3" id="KW-0560">Oxidoreductase</keyword>
<evidence type="ECO:0000256" key="1">
    <source>
        <dbReference type="ARBA" id="ARBA00022485"/>
    </source>
</evidence>
<keyword evidence="7" id="KW-1185">Reference proteome</keyword>
<dbReference type="EMBL" id="JAVREL010000019">
    <property type="protein sequence ID" value="MDT0346194.1"/>
    <property type="molecule type" value="Genomic_DNA"/>
</dbReference>
<gene>
    <name evidence="6" type="ORF">RM590_26935</name>
</gene>
<dbReference type="InterPro" id="IPR036188">
    <property type="entry name" value="FAD/NAD-bd_sf"/>
</dbReference>
<comment type="caution">
    <text evidence="6">The sequence shown here is derived from an EMBL/GenBank/DDBJ whole genome shotgun (WGS) entry which is preliminary data.</text>
</comment>
<dbReference type="Pfam" id="PF12831">
    <property type="entry name" value="FAD_oxidored"/>
    <property type="match status" value="1"/>
</dbReference>
<dbReference type="RefSeq" id="WP_311707320.1">
    <property type="nucleotide sequence ID" value="NZ_JAVREL010000019.1"/>
</dbReference>
<organism evidence="6 7">
    <name type="scientific">Streptomyces litchfieldiae</name>
    <dbReference type="NCBI Taxonomy" id="3075543"/>
    <lineage>
        <taxon>Bacteria</taxon>
        <taxon>Bacillati</taxon>
        <taxon>Actinomycetota</taxon>
        <taxon>Actinomycetes</taxon>
        <taxon>Kitasatosporales</taxon>
        <taxon>Streptomycetaceae</taxon>
        <taxon>Streptomyces</taxon>
    </lineage>
</organism>
<keyword evidence="5" id="KW-0411">Iron-sulfur</keyword>
<dbReference type="PANTHER" id="PTHR43498:SF1">
    <property type="entry name" value="COB--COM HETERODISULFIDE REDUCTASE IRON-SULFUR SUBUNIT A"/>
    <property type="match status" value="1"/>
</dbReference>
<dbReference type="InterPro" id="IPR039650">
    <property type="entry name" value="HdrA-like"/>
</dbReference>
<dbReference type="Gene3D" id="3.50.50.60">
    <property type="entry name" value="FAD/NAD(P)-binding domain"/>
    <property type="match status" value="1"/>
</dbReference>
<name>A0ABU2N0A2_9ACTN</name>
<evidence type="ECO:0000256" key="4">
    <source>
        <dbReference type="ARBA" id="ARBA00023004"/>
    </source>
</evidence>
<sequence>MTQHSGEVAASPQSSHAVEVPVEEAGRYHVIVVGGGLSGVCAAVASARTGARTLLVEALPFVGGNGTTGLPISGLRARNSEVLVVRGLVAEILDLMRHRGAVSGNFARQDWIAVDAEQLQLVLGHLLESAGVSLLTYSPLLAAVRAGVRISDAVFYNKDGRALRYRAEMFVDTTGDAQVARLAGLTTPMGRQRDGRTQTMSLVFSVAGIDERRTPPDDAVVDLWHRWQESGTIRRNQRRNPSINNVINRPGWRSFIATRIHVPKGTDNRLLALAELEGRKQIEEFVESFLRPHVPGYEHCFLAQIANHMGVRETRRISGLYEMSVTDLLTGRKFPDSIACNASSVENHQPDSGSAEWQHLHDGDYYTIPYRSLVAREVDNLLASGRCISASHEALAALRVLSPSMATGQAAGTAAALAALERTSAHELDPELLRAALRSSGAIVD</sequence>
<evidence type="ECO:0000256" key="2">
    <source>
        <dbReference type="ARBA" id="ARBA00022723"/>
    </source>
</evidence>
<protein>
    <submittedName>
        <fullName evidence="6">FAD-dependent oxidoreductase</fullName>
    </submittedName>
</protein>
<dbReference type="Proteomes" id="UP001183246">
    <property type="component" value="Unassembled WGS sequence"/>
</dbReference>
<reference evidence="7" key="1">
    <citation type="submission" date="2023-07" db="EMBL/GenBank/DDBJ databases">
        <title>30 novel species of actinomycetes from the DSMZ collection.</title>
        <authorList>
            <person name="Nouioui I."/>
        </authorList>
    </citation>
    <scope>NUCLEOTIDE SEQUENCE [LARGE SCALE GENOMIC DNA]</scope>
    <source>
        <strain evidence="7">DSM 44938</strain>
    </source>
</reference>
<accession>A0ABU2N0A2</accession>
<dbReference type="SUPFAM" id="SSF51905">
    <property type="entry name" value="FAD/NAD(P)-binding domain"/>
    <property type="match status" value="1"/>
</dbReference>
<keyword evidence="1" id="KW-0004">4Fe-4S</keyword>
<keyword evidence="4" id="KW-0408">Iron</keyword>